<dbReference type="Pfam" id="PF19278">
    <property type="entry name" value="Hydant_A_C"/>
    <property type="match status" value="1"/>
</dbReference>
<name>A0A1Y3PIZ0_9BACI</name>
<proteinExistence type="predicted"/>
<dbReference type="AlphaFoldDB" id="A0A1Y3PIZ0"/>
<protein>
    <submittedName>
        <fullName evidence="4">Hydantoinase</fullName>
    </submittedName>
</protein>
<sequence>MKRISVDIGGTFTDCFIVWDEQLVEAKAPTTHYNLAQGFMNALRNGAEQLAISVEEILAQVESVRYGTTLGTNALIERTGPRLGLITTAGFEDATIIGRSRQYADGLTPLEQANVSGADRPRPLIPRENIVGIRERVDYKGEVLIPADPVDIRRQVQVLVDRGVRGFVVVLLNAVMNPAHEDLVEEIILEEYPTSYLGSFPVLCSHDISLKKGEYTRSMSTIIDAYLQRQMQYGLRSLEMTLRHHGYRRPLEVVHNTGGLSQLSRTHALQTIHAGPVAGLSGAEQIARELEVENIITTDMGGTSFDIGIVAGGGIKFYEFAPVIDRWRVDIPMMFITAIGAGGGSIAKYDSTHQSVEVGPESAGSDPGPACYDMGGREPTITDADLLLGYLNPDYYNMGRIRLNQRRAVTAMRDRLARYLDASVEDAAVAVREVADNKMAQAIFKEVALRGYDPRKFTILAYGGNGPTHACGYAEGLEISRILVPANSAVFSAVGGGNLDQLHIYERTVYIFLYHPNVGTLYDNYEELNGIIAELQDRGTRDILRLGYKPEDIHYRVEFDMRYGNQLQLTTLISPYQRFDKPQQILDVIKRYHTSYGERFGEGTQTPQAGISINNIRVVSYVPLRKVSFRGSRVGVSGSAKTIDKALKGSRRCWFPKQGFSETPIYDFEILPVGEQIRGHAVVEAPHTTFVVYPGWTLRLLENGFVEMVRM</sequence>
<evidence type="ECO:0000313" key="5">
    <source>
        <dbReference type="Proteomes" id="UP000196475"/>
    </source>
</evidence>
<dbReference type="Pfam" id="PF05378">
    <property type="entry name" value="Hydant_A_N"/>
    <property type="match status" value="1"/>
</dbReference>
<dbReference type="Proteomes" id="UP000196475">
    <property type="component" value="Unassembled WGS sequence"/>
</dbReference>
<reference evidence="5" key="1">
    <citation type="submission" date="2016-06" db="EMBL/GenBank/DDBJ databases">
        <authorList>
            <person name="Nascimento L."/>
            <person name="Pereira R.V."/>
            <person name="Martins L.F."/>
            <person name="Quaggio R.B."/>
            <person name="Silva A.M."/>
            <person name="Setubal J.C."/>
        </authorList>
    </citation>
    <scope>NUCLEOTIDE SEQUENCE [LARGE SCALE GENOMIC DNA]</scope>
</reference>
<dbReference type="InterPro" id="IPR045079">
    <property type="entry name" value="Oxoprolinase-like"/>
</dbReference>
<dbReference type="EMBL" id="LZRT01000094">
    <property type="protein sequence ID" value="OUM86096.1"/>
    <property type="molecule type" value="Genomic_DNA"/>
</dbReference>
<gene>
    <name evidence="4" type="ORF">BAA01_01825</name>
</gene>
<dbReference type="GO" id="GO:0006749">
    <property type="term" value="P:glutathione metabolic process"/>
    <property type="evidence" value="ECO:0007669"/>
    <property type="project" value="TreeGrafter"/>
</dbReference>
<dbReference type="InterPro" id="IPR008040">
    <property type="entry name" value="Hydant_A_N"/>
</dbReference>
<evidence type="ECO:0000259" key="2">
    <source>
        <dbReference type="Pfam" id="PF05378"/>
    </source>
</evidence>
<evidence type="ECO:0000259" key="3">
    <source>
        <dbReference type="Pfam" id="PF19278"/>
    </source>
</evidence>
<comment type="caution">
    <text evidence="4">The sequence shown here is derived from an EMBL/GenBank/DDBJ whole genome shotgun (WGS) entry which is preliminary data.</text>
</comment>
<dbReference type="InterPro" id="IPR049517">
    <property type="entry name" value="ACX-like_C"/>
</dbReference>
<dbReference type="PANTHER" id="PTHR11365">
    <property type="entry name" value="5-OXOPROLINASE RELATED"/>
    <property type="match status" value="1"/>
</dbReference>
<accession>A0A1Y3PIZ0</accession>
<organism evidence="4 5">
    <name type="scientific">Bacillus thermozeamaize</name>
    <dbReference type="NCBI Taxonomy" id="230954"/>
    <lineage>
        <taxon>Bacteria</taxon>
        <taxon>Bacillati</taxon>
        <taxon>Bacillota</taxon>
        <taxon>Bacilli</taxon>
        <taxon>Bacillales</taxon>
        <taxon>Bacillaceae</taxon>
        <taxon>Bacillus</taxon>
    </lineage>
</organism>
<feature type="domain" description="Hydantoinase A/oxoprolinase" evidence="1">
    <location>
        <begin position="217"/>
        <end position="497"/>
    </location>
</feature>
<dbReference type="InterPro" id="IPR002821">
    <property type="entry name" value="Hydantoinase_A"/>
</dbReference>
<dbReference type="GO" id="GO:0017168">
    <property type="term" value="F:5-oxoprolinase (ATP-hydrolyzing) activity"/>
    <property type="evidence" value="ECO:0007669"/>
    <property type="project" value="TreeGrafter"/>
</dbReference>
<dbReference type="GO" id="GO:0005829">
    <property type="term" value="C:cytosol"/>
    <property type="evidence" value="ECO:0007669"/>
    <property type="project" value="TreeGrafter"/>
</dbReference>
<evidence type="ECO:0000259" key="1">
    <source>
        <dbReference type="Pfam" id="PF01968"/>
    </source>
</evidence>
<feature type="domain" description="Acetophenone carboxylase-like C-terminal" evidence="3">
    <location>
        <begin position="525"/>
        <end position="703"/>
    </location>
</feature>
<feature type="domain" description="Hydantoinase/oxoprolinase N-terminal" evidence="2">
    <location>
        <begin position="3"/>
        <end position="191"/>
    </location>
</feature>
<dbReference type="Pfam" id="PF01968">
    <property type="entry name" value="Hydantoinase_A"/>
    <property type="match status" value="1"/>
</dbReference>
<evidence type="ECO:0000313" key="4">
    <source>
        <dbReference type="EMBL" id="OUM86096.1"/>
    </source>
</evidence>
<dbReference type="PANTHER" id="PTHR11365:SF23">
    <property type="entry name" value="HYPOTHETICAL 5-OXOPROLINASE (EUROFUNG)-RELATED"/>
    <property type="match status" value="1"/>
</dbReference>